<dbReference type="Gene3D" id="3.40.50.12710">
    <property type="match status" value="1"/>
</dbReference>
<dbReference type="EC" id="2.1.1.320" evidence="7"/>
<comment type="catalytic activity">
    <reaction evidence="6 7">
        <text>L-arginyl-[protein] + 2 S-adenosyl-L-methionine = N(omega),N(omega)'-dimethyl-L-arginyl-[protein] + 2 S-adenosyl-L-homocysteine + 2 H(+)</text>
        <dbReference type="Rhea" id="RHEA:48108"/>
        <dbReference type="Rhea" id="RHEA-COMP:10532"/>
        <dbReference type="Rhea" id="RHEA-COMP:11992"/>
        <dbReference type="ChEBI" id="CHEBI:15378"/>
        <dbReference type="ChEBI" id="CHEBI:29965"/>
        <dbReference type="ChEBI" id="CHEBI:57856"/>
        <dbReference type="ChEBI" id="CHEBI:59789"/>
        <dbReference type="ChEBI" id="CHEBI:88221"/>
        <dbReference type="EC" id="2.1.1.320"/>
    </reaction>
</comment>
<dbReference type="Proteomes" id="UP001159405">
    <property type="component" value="Unassembled WGS sequence"/>
</dbReference>
<name>A0ABN8PNS8_9CNID</name>
<evidence type="ECO:0000256" key="6">
    <source>
        <dbReference type="ARBA" id="ARBA00048612"/>
    </source>
</evidence>
<sequence length="435" mass="47824">MAANTAVRMSWIKKRLISKHIAGLMLYRCFSLASSPLNSTLQEHLGNRIKASGPLTVAAFMQEVLTNPLSGYYMNSDVFGQAGDFITSPEISQVFGELVGVWFVNQWILSGKKKVQLIELGPGRGTLASDMLRVFQKFPELHGKLSLHLVEVSPALSKIQEQTLTGKLPSIKEGKKEGQTDATDEKLQANEDMSALCYRRCITQDDIPVAWYRAVEDIPVEGNCFFLAHEFFDALPVHQFQKTDQGWREVLVDVEPGSGSPGLRFVLAPGPTLASQTLVPPGTSWSQIEVCPLGGSVVEHMSGAIAKQGGCALIVDYGEDGSTRHTLRAFKKHKLHEVLHDPGSADVTANVDFAYLRSVTRGKVQTFGPVTQKSFLQQMGIDVRMKVLLQNANPTQAEELQSGYRMLTSKSEMGEKFKMFSLVQHGLPPPAAFAF</sequence>
<dbReference type="InterPro" id="IPR038375">
    <property type="entry name" value="NDUFAF7_sf"/>
</dbReference>
<evidence type="ECO:0000313" key="8">
    <source>
        <dbReference type="EMBL" id="CAH3147778.1"/>
    </source>
</evidence>
<dbReference type="Pfam" id="PF02636">
    <property type="entry name" value="Methyltransf_28"/>
    <property type="match status" value="1"/>
</dbReference>
<evidence type="ECO:0000256" key="2">
    <source>
        <dbReference type="ARBA" id="ARBA00005891"/>
    </source>
</evidence>
<gene>
    <name evidence="8" type="ORF">PLOB_00046367</name>
</gene>
<comment type="function">
    <text evidence="7">Arginine methyltransferase involved in the assembly or stability of mitochondrial NADH:ubiquinone oxidoreductase complex (complex I).</text>
</comment>
<dbReference type="EMBL" id="CALNXK010000082">
    <property type="protein sequence ID" value="CAH3147778.1"/>
    <property type="molecule type" value="Genomic_DNA"/>
</dbReference>
<comment type="similarity">
    <text evidence="2 7">Belongs to the NDUFAF7 family.</text>
</comment>
<evidence type="ECO:0000256" key="1">
    <source>
        <dbReference type="ARBA" id="ARBA00004173"/>
    </source>
</evidence>
<dbReference type="PANTHER" id="PTHR12049:SF7">
    <property type="entry name" value="PROTEIN ARGININE METHYLTRANSFERASE NDUFAF7, MITOCHONDRIAL"/>
    <property type="match status" value="1"/>
</dbReference>
<evidence type="ECO:0000256" key="3">
    <source>
        <dbReference type="ARBA" id="ARBA00022603"/>
    </source>
</evidence>
<reference evidence="8 9" key="1">
    <citation type="submission" date="2022-05" db="EMBL/GenBank/DDBJ databases">
        <authorList>
            <consortium name="Genoscope - CEA"/>
            <person name="William W."/>
        </authorList>
    </citation>
    <scope>NUCLEOTIDE SEQUENCE [LARGE SCALE GENOMIC DNA]</scope>
</reference>
<comment type="caution">
    <text evidence="8">The sequence shown here is derived from an EMBL/GenBank/DDBJ whole genome shotgun (WGS) entry which is preliminary data.</text>
</comment>
<comment type="subcellular location">
    <subcellularLocation>
        <location evidence="1 7">Mitochondrion</location>
    </subcellularLocation>
</comment>
<dbReference type="InterPro" id="IPR003788">
    <property type="entry name" value="NDUFAF7"/>
</dbReference>
<dbReference type="PANTHER" id="PTHR12049">
    <property type="entry name" value="PROTEIN ARGININE METHYLTRANSFERASE NDUFAF7, MITOCHONDRIAL"/>
    <property type="match status" value="1"/>
</dbReference>
<keyword evidence="3 7" id="KW-0489">Methyltransferase</keyword>
<dbReference type="InterPro" id="IPR029063">
    <property type="entry name" value="SAM-dependent_MTases_sf"/>
</dbReference>
<organism evidence="8 9">
    <name type="scientific">Porites lobata</name>
    <dbReference type="NCBI Taxonomy" id="104759"/>
    <lineage>
        <taxon>Eukaryota</taxon>
        <taxon>Metazoa</taxon>
        <taxon>Cnidaria</taxon>
        <taxon>Anthozoa</taxon>
        <taxon>Hexacorallia</taxon>
        <taxon>Scleractinia</taxon>
        <taxon>Fungiina</taxon>
        <taxon>Poritidae</taxon>
        <taxon>Porites</taxon>
    </lineage>
</organism>
<evidence type="ECO:0000313" key="9">
    <source>
        <dbReference type="Proteomes" id="UP001159405"/>
    </source>
</evidence>
<protein>
    <recommendedName>
        <fullName evidence="7">Protein arginine methyltransferase NDUFAF7</fullName>
        <ecNumber evidence="7">2.1.1.320</ecNumber>
    </recommendedName>
</protein>
<evidence type="ECO:0000256" key="7">
    <source>
        <dbReference type="RuleBase" id="RU364114"/>
    </source>
</evidence>
<keyword evidence="4 7" id="KW-0808">Transferase</keyword>
<accession>A0ABN8PNS8</accession>
<proteinExistence type="inferred from homology"/>
<keyword evidence="5 7" id="KW-0496">Mitochondrion</keyword>
<keyword evidence="9" id="KW-1185">Reference proteome</keyword>
<evidence type="ECO:0000256" key="4">
    <source>
        <dbReference type="ARBA" id="ARBA00022679"/>
    </source>
</evidence>
<dbReference type="SUPFAM" id="SSF53335">
    <property type="entry name" value="S-adenosyl-L-methionine-dependent methyltransferases"/>
    <property type="match status" value="1"/>
</dbReference>
<evidence type="ECO:0000256" key="5">
    <source>
        <dbReference type="ARBA" id="ARBA00023128"/>
    </source>
</evidence>